<dbReference type="SUPFAM" id="SSF46689">
    <property type="entry name" value="Homeodomain-like"/>
    <property type="match status" value="1"/>
</dbReference>
<evidence type="ECO:0000259" key="4">
    <source>
        <dbReference type="PROSITE" id="PS50977"/>
    </source>
</evidence>
<dbReference type="Pfam" id="PF17923">
    <property type="entry name" value="TetR_C_18"/>
    <property type="match status" value="1"/>
</dbReference>
<reference evidence="5 6" key="1">
    <citation type="submission" date="2020-03" db="EMBL/GenBank/DDBJ databases">
        <title>Genomic Encyclopedia of Type Strains, Phase IV (KMG-IV): sequencing the most valuable type-strain genomes for metagenomic binning, comparative biology and taxonomic classification.</title>
        <authorList>
            <person name="Goeker M."/>
        </authorList>
    </citation>
    <scope>NUCLEOTIDE SEQUENCE [LARGE SCALE GENOMIC DNA]</scope>
    <source>
        <strain evidence="5 6">DSM 19867</strain>
    </source>
</reference>
<comment type="caution">
    <text evidence="5">The sequence shown here is derived from an EMBL/GenBank/DDBJ whole genome shotgun (WGS) entry which is preliminary data.</text>
</comment>
<dbReference type="PANTHER" id="PTHR30055">
    <property type="entry name" value="HTH-TYPE TRANSCRIPTIONAL REGULATOR RUTR"/>
    <property type="match status" value="1"/>
</dbReference>
<dbReference type="GO" id="GO:0003700">
    <property type="term" value="F:DNA-binding transcription factor activity"/>
    <property type="evidence" value="ECO:0007669"/>
    <property type="project" value="TreeGrafter"/>
</dbReference>
<keyword evidence="6" id="KW-1185">Reference proteome</keyword>
<dbReference type="Gene3D" id="1.10.357.10">
    <property type="entry name" value="Tetracycline Repressor, domain 2"/>
    <property type="match status" value="1"/>
</dbReference>
<feature type="domain" description="HTH tetR-type" evidence="4">
    <location>
        <begin position="21"/>
        <end position="81"/>
    </location>
</feature>
<evidence type="ECO:0000313" key="5">
    <source>
        <dbReference type="EMBL" id="NIK88092.1"/>
    </source>
</evidence>
<protein>
    <submittedName>
        <fullName evidence="5">AcrR family transcriptional regulator</fullName>
    </submittedName>
</protein>
<dbReference type="PRINTS" id="PR00455">
    <property type="entry name" value="HTHTETR"/>
</dbReference>
<feature type="DNA-binding region" description="H-T-H motif" evidence="2">
    <location>
        <begin position="44"/>
        <end position="63"/>
    </location>
</feature>
<dbReference type="Pfam" id="PF00440">
    <property type="entry name" value="TetR_N"/>
    <property type="match status" value="1"/>
</dbReference>
<dbReference type="EMBL" id="JAASRM010000001">
    <property type="protein sequence ID" value="NIK88092.1"/>
    <property type="molecule type" value="Genomic_DNA"/>
</dbReference>
<evidence type="ECO:0000256" key="1">
    <source>
        <dbReference type="ARBA" id="ARBA00023125"/>
    </source>
</evidence>
<feature type="region of interest" description="Disordered" evidence="3">
    <location>
        <begin position="1"/>
        <end position="20"/>
    </location>
</feature>
<dbReference type="InterPro" id="IPR009057">
    <property type="entry name" value="Homeodomain-like_sf"/>
</dbReference>
<dbReference type="PANTHER" id="PTHR30055:SF201">
    <property type="entry name" value="TRANSCRIPTIONAL REGULATORY PROTEIN"/>
    <property type="match status" value="1"/>
</dbReference>
<keyword evidence="1 2" id="KW-0238">DNA-binding</keyword>
<dbReference type="GO" id="GO:0000976">
    <property type="term" value="F:transcription cis-regulatory region binding"/>
    <property type="evidence" value="ECO:0007669"/>
    <property type="project" value="TreeGrafter"/>
</dbReference>
<sequence length="207" mass="22946">MAAQQKPKISARKRPQQDRSKHLVAAVLEASIRILKRDGAGGFTMARIAEEAGVSVGSLYQYFPNKQAVLFRLQTAEWEENSAFLAAILVDGRQSWEARLKAMIRRFYYSECEEAPFRKALDDAAPLYHQTPEAIEHHKANAKILSDFLAEALPRLGPAKRAFAIDMLKTTVSAIGNKVSEQERPPAQIDALAAATADMLIAWLKGL</sequence>
<name>A0A846MYH8_9PROT</name>
<evidence type="ECO:0000256" key="3">
    <source>
        <dbReference type="SAM" id="MobiDB-lite"/>
    </source>
</evidence>
<evidence type="ECO:0000313" key="6">
    <source>
        <dbReference type="Proteomes" id="UP000570514"/>
    </source>
</evidence>
<dbReference type="PROSITE" id="PS50977">
    <property type="entry name" value="HTH_TETR_2"/>
    <property type="match status" value="1"/>
</dbReference>
<dbReference type="InterPro" id="IPR040804">
    <property type="entry name" value="TetR_C_18"/>
</dbReference>
<dbReference type="RefSeq" id="WP_167082240.1">
    <property type="nucleotide sequence ID" value="NZ_BAAADC010000001.1"/>
</dbReference>
<gene>
    <name evidence="5" type="ORF">FHS83_001410</name>
</gene>
<proteinExistence type="predicted"/>
<organism evidence="5 6">
    <name type="scientific">Rhizomicrobium palustre</name>
    <dbReference type="NCBI Taxonomy" id="189966"/>
    <lineage>
        <taxon>Bacteria</taxon>
        <taxon>Pseudomonadati</taxon>
        <taxon>Pseudomonadota</taxon>
        <taxon>Alphaproteobacteria</taxon>
        <taxon>Micropepsales</taxon>
        <taxon>Micropepsaceae</taxon>
        <taxon>Rhizomicrobium</taxon>
    </lineage>
</organism>
<dbReference type="Proteomes" id="UP000570514">
    <property type="component" value="Unassembled WGS sequence"/>
</dbReference>
<accession>A0A846MYH8</accession>
<evidence type="ECO:0000256" key="2">
    <source>
        <dbReference type="PROSITE-ProRule" id="PRU00335"/>
    </source>
</evidence>
<dbReference type="AlphaFoldDB" id="A0A846MYH8"/>
<dbReference type="InterPro" id="IPR050109">
    <property type="entry name" value="HTH-type_TetR-like_transc_reg"/>
</dbReference>
<dbReference type="InterPro" id="IPR001647">
    <property type="entry name" value="HTH_TetR"/>
</dbReference>